<feature type="domain" description="Metallo-beta-lactamase" evidence="1">
    <location>
        <begin position="12"/>
        <end position="225"/>
    </location>
</feature>
<dbReference type="EMBL" id="LM995447">
    <property type="protein sequence ID" value="CDZ23307.1"/>
    <property type="molecule type" value="Genomic_DNA"/>
</dbReference>
<evidence type="ECO:0000313" key="2">
    <source>
        <dbReference type="EMBL" id="CDZ23307.1"/>
    </source>
</evidence>
<sequence>MAQEIIRIDLGGVNCYLGKQGDSFVLFDTGGHIFLDKQCNNRRELLEKELNSYGCDATNLKLVVLTHGDNDHVANAAYIRKKYNTKIALHTNDLDLVNCPTIEKLLENCHYHSPVYKLVFSAMKNSIKKIATKTLEDFESFRPDILLDDGFDLSPYGFEAKVVHTPGHTKGSISILTAQGDLIAGDTFANINKPAIAPNAYDFKELRSSIKRLKTMNIKTIYPGHGNPFNAAAL</sequence>
<evidence type="ECO:0000259" key="1">
    <source>
        <dbReference type="SMART" id="SM00849"/>
    </source>
</evidence>
<proteinExistence type="predicted"/>
<accession>A0A078KLD0</accession>
<dbReference type="InterPro" id="IPR036866">
    <property type="entry name" value="RibonucZ/Hydroxyglut_hydro"/>
</dbReference>
<dbReference type="SUPFAM" id="SSF56281">
    <property type="entry name" value="Metallo-hydrolase/oxidoreductase"/>
    <property type="match status" value="1"/>
</dbReference>
<dbReference type="InterPro" id="IPR001279">
    <property type="entry name" value="Metallo-B-lactamas"/>
</dbReference>
<dbReference type="PATRIC" id="fig|29343.3.peg.166"/>
<dbReference type="Proteomes" id="UP000032431">
    <property type="component" value="Chromosome I"/>
</dbReference>
<dbReference type="AlphaFoldDB" id="A0A078KLD0"/>
<keyword evidence="3" id="KW-1185">Reference proteome</keyword>
<dbReference type="OrthoDB" id="367237at2"/>
<reference evidence="3" key="1">
    <citation type="submission" date="2014-07" db="EMBL/GenBank/DDBJ databases">
        <authorList>
            <person name="Wibberg D."/>
        </authorList>
    </citation>
    <scope>NUCLEOTIDE SEQUENCE [LARGE SCALE GENOMIC DNA]</scope>
    <source>
        <strain evidence="3">DG5</strain>
    </source>
</reference>
<dbReference type="PANTHER" id="PTHR42951:SF17">
    <property type="entry name" value="METALLO-BETA-LACTAMASE DOMAIN-CONTAINING PROTEIN"/>
    <property type="match status" value="1"/>
</dbReference>
<dbReference type="Pfam" id="PF00753">
    <property type="entry name" value="Lactamase_B"/>
    <property type="match status" value="1"/>
</dbReference>
<dbReference type="STRING" id="29343.CCDG5_0164"/>
<organism evidence="2 3">
    <name type="scientific">[Clostridium] cellulosi</name>
    <dbReference type="NCBI Taxonomy" id="29343"/>
    <lineage>
        <taxon>Bacteria</taxon>
        <taxon>Bacillati</taxon>
        <taxon>Bacillota</taxon>
        <taxon>Clostridia</taxon>
        <taxon>Eubacteriales</taxon>
        <taxon>Oscillospiraceae</taxon>
        <taxon>Oscillospiraceae incertae sedis</taxon>
    </lineage>
</organism>
<dbReference type="KEGG" id="ccel:CCDG5_0164"/>
<dbReference type="HOGENOM" id="CLU_030571_2_2_9"/>
<dbReference type="InterPro" id="IPR050855">
    <property type="entry name" value="NDM-1-like"/>
</dbReference>
<protein>
    <recommendedName>
        <fullName evidence="1">Metallo-beta-lactamase domain-containing protein</fullName>
    </recommendedName>
</protein>
<gene>
    <name evidence="2" type="ORF">CCDG5_0164</name>
</gene>
<dbReference type="Gene3D" id="3.60.15.10">
    <property type="entry name" value="Ribonuclease Z/Hydroxyacylglutathione hydrolase-like"/>
    <property type="match status" value="1"/>
</dbReference>
<evidence type="ECO:0000313" key="3">
    <source>
        <dbReference type="Proteomes" id="UP000032431"/>
    </source>
</evidence>
<dbReference type="SMART" id="SM00849">
    <property type="entry name" value="Lactamase_B"/>
    <property type="match status" value="1"/>
</dbReference>
<dbReference type="PANTHER" id="PTHR42951">
    <property type="entry name" value="METALLO-BETA-LACTAMASE DOMAIN-CONTAINING"/>
    <property type="match status" value="1"/>
</dbReference>
<name>A0A078KLD0_9FIRM</name>